<dbReference type="CDD" id="cd00130">
    <property type="entry name" value="PAS"/>
    <property type="match status" value="2"/>
</dbReference>
<feature type="domain" description="PAC" evidence="4">
    <location>
        <begin position="203"/>
        <end position="255"/>
    </location>
</feature>
<dbReference type="GO" id="GO:0016020">
    <property type="term" value="C:membrane"/>
    <property type="evidence" value="ECO:0007669"/>
    <property type="project" value="InterPro"/>
</dbReference>
<dbReference type="InterPro" id="IPR013655">
    <property type="entry name" value="PAS_fold_3"/>
</dbReference>
<dbReference type="Pfam" id="PF00015">
    <property type="entry name" value="MCPsignal"/>
    <property type="match status" value="1"/>
</dbReference>
<evidence type="ECO:0000259" key="3">
    <source>
        <dbReference type="PROSITE" id="PS50112"/>
    </source>
</evidence>
<dbReference type="PANTHER" id="PTHR24422:SF10">
    <property type="entry name" value="CHEMOTAXIS PROTEIN METHYLTRANSFERASE 2"/>
    <property type="match status" value="1"/>
</dbReference>
<feature type="domain" description="PAC" evidence="4">
    <location>
        <begin position="81"/>
        <end position="133"/>
    </location>
</feature>
<feature type="domain" description="PAS" evidence="3">
    <location>
        <begin position="144"/>
        <end position="200"/>
    </location>
</feature>
<evidence type="ECO:0000313" key="5">
    <source>
        <dbReference type="EMBL" id="VUF12218.1"/>
    </source>
</evidence>
<feature type="domain" description="Methyl-accepting transducer" evidence="2">
    <location>
        <begin position="256"/>
        <end position="485"/>
    </location>
</feature>
<evidence type="ECO:0000259" key="2">
    <source>
        <dbReference type="PROSITE" id="PS50111"/>
    </source>
</evidence>
<dbReference type="PROSITE" id="PS50111">
    <property type="entry name" value="CHEMOTAXIS_TRANSDUC_2"/>
    <property type="match status" value="1"/>
</dbReference>
<dbReference type="PROSITE" id="PS50113">
    <property type="entry name" value="PAC"/>
    <property type="match status" value="2"/>
</dbReference>
<dbReference type="InterPro" id="IPR001610">
    <property type="entry name" value="PAC"/>
</dbReference>
<evidence type="ECO:0000313" key="6">
    <source>
        <dbReference type="Proteomes" id="UP000401717"/>
    </source>
</evidence>
<dbReference type="Pfam" id="PF08447">
    <property type="entry name" value="PAS_3"/>
    <property type="match status" value="1"/>
</dbReference>
<dbReference type="EMBL" id="CABFVH010000008">
    <property type="protein sequence ID" value="VUF12218.1"/>
    <property type="molecule type" value="Genomic_DNA"/>
</dbReference>
<dbReference type="InterPro" id="IPR013656">
    <property type="entry name" value="PAS_4"/>
</dbReference>
<dbReference type="Pfam" id="PF08448">
    <property type="entry name" value="PAS_4"/>
    <property type="match status" value="1"/>
</dbReference>
<evidence type="ECO:0000256" key="1">
    <source>
        <dbReference type="PROSITE-ProRule" id="PRU00284"/>
    </source>
</evidence>
<protein>
    <submittedName>
        <fullName evidence="5">Biofilm dispersion protein BdlA</fullName>
    </submittedName>
</protein>
<dbReference type="InterPro" id="IPR000014">
    <property type="entry name" value="PAS"/>
</dbReference>
<dbReference type="SMART" id="SM00091">
    <property type="entry name" value="PAS"/>
    <property type="match status" value="2"/>
</dbReference>
<evidence type="ECO:0000259" key="4">
    <source>
        <dbReference type="PROSITE" id="PS50113"/>
    </source>
</evidence>
<dbReference type="InterPro" id="IPR050903">
    <property type="entry name" value="Bact_Chemotaxis_MeTrfase"/>
</dbReference>
<dbReference type="Proteomes" id="UP000401717">
    <property type="component" value="Unassembled WGS sequence"/>
</dbReference>
<dbReference type="NCBIfam" id="TIGR00229">
    <property type="entry name" value="sensory_box"/>
    <property type="match status" value="2"/>
</dbReference>
<dbReference type="Gene3D" id="1.10.287.950">
    <property type="entry name" value="Methyl-accepting chemotaxis protein"/>
    <property type="match status" value="1"/>
</dbReference>
<dbReference type="InterPro" id="IPR000700">
    <property type="entry name" value="PAS-assoc_C"/>
</dbReference>
<gene>
    <name evidence="5" type="primary">bdlA_4</name>
    <name evidence="5" type="ORF">MTDSW087_01907</name>
</gene>
<dbReference type="PROSITE" id="PS50112">
    <property type="entry name" value="PAS"/>
    <property type="match status" value="1"/>
</dbReference>
<dbReference type="InterPro" id="IPR035965">
    <property type="entry name" value="PAS-like_dom_sf"/>
</dbReference>
<dbReference type="AlphaFoldDB" id="A0A564FWT6"/>
<dbReference type="OrthoDB" id="9797364at2"/>
<organism evidence="5 6">
    <name type="scientific">Methylobacterium dankookense</name>
    <dbReference type="NCBI Taxonomy" id="560405"/>
    <lineage>
        <taxon>Bacteria</taxon>
        <taxon>Pseudomonadati</taxon>
        <taxon>Pseudomonadota</taxon>
        <taxon>Alphaproteobacteria</taxon>
        <taxon>Hyphomicrobiales</taxon>
        <taxon>Methylobacteriaceae</taxon>
        <taxon>Methylobacterium</taxon>
    </lineage>
</organism>
<accession>A0A564FWT6</accession>
<dbReference type="Gene3D" id="3.30.450.20">
    <property type="entry name" value="PAS domain"/>
    <property type="match status" value="2"/>
</dbReference>
<sequence>MLPFRSDDSRAKLDALDRSQAIIEFLPDGTVLTANANFLDAVGYALHEVQGQHHSLFVQPAYRDSAEYRAFWDGLRRGSFQAAEFKRIAKGGREIWIQASYNPVLDRSGRVIKIVKFATDITAQKARSLNLDGQIAALHRSQAVIAFAPDGTILNANANFLAAMGYALEEIRGRHHSLFMDPEERASTAYRDFWAALARGEYQSAEFRRIAKGRREVFIQATYNPVTDADGRVTEVVKFATDVTTQVRERQRRAAAQRAIGTDLDAIGEAVADVTRQTTTAAGTVGRVASDIQAMAAGAEELSASVGEISQQVSHAAQMARAAVEQTQRTGGIVAGLSEHAAHIGDVVAMIQSIAGQTNLLALNATIEAARAGVAGKGFAVVASEVKALAEQTAKATDQIRGQITTTQTATREAVDAIGSIQGTIRALDEVAAAIAAAVEEQSAVTREMSGSMQMASHGAASIATGMEAIAVASGRVDAATRQVQEEARAVG</sequence>
<dbReference type="RefSeq" id="WP_144763126.1">
    <property type="nucleotide sequence ID" value="NZ_CABFVH010000008.1"/>
</dbReference>
<dbReference type="SUPFAM" id="SSF55785">
    <property type="entry name" value="PYP-like sensor domain (PAS domain)"/>
    <property type="match status" value="2"/>
</dbReference>
<dbReference type="SUPFAM" id="SSF58104">
    <property type="entry name" value="Methyl-accepting chemotaxis protein (MCP) signaling domain"/>
    <property type="match status" value="1"/>
</dbReference>
<dbReference type="SMART" id="SM00283">
    <property type="entry name" value="MA"/>
    <property type="match status" value="1"/>
</dbReference>
<dbReference type="SMART" id="SM00086">
    <property type="entry name" value="PAC"/>
    <property type="match status" value="2"/>
</dbReference>
<keyword evidence="1" id="KW-0807">Transducer</keyword>
<reference evidence="5 6" key="1">
    <citation type="submission" date="2019-06" db="EMBL/GenBank/DDBJ databases">
        <authorList>
            <person name="Rodrigo-Torres L."/>
            <person name="Arahal R. D."/>
            <person name="Lucena T."/>
        </authorList>
    </citation>
    <scope>NUCLEOTIDE SEQUENCE [LARGE SCALE GENOMIC DNA]</scope>
    <source>
        <strain evidence="5 6">SW08-7</strain>
    </source>
</reference>
<proteinExistence type="predicted"/>
<dbReference type="InterPro" id="IPR004089">
    <property type="entry name" value="MCPsignal_dom"/>
</dbReference>
<dbReference type="GO" id="GO:0007165">
    <property type="term" value="P:signal transduction"/>
    <property type="evidence" value="ECO:0007669"/>
    <property type="project" value="UniProtKB-KW"/>
</dbReference>
<name>A0A564FWT6_9HYPH</name>
<dbReference type="PANTHER" id="PTHR24422">
    <property type="entry name" value="CHEMOTAXIS PROTEIN METHYLTRANSFERASE"/>
    <property type="match status" value="1"/>
</dbReference>